<sequence>MALANHIAVRGIKPRGDDHQIRIKLIAHRHDHLSEGIHVVGIAHPANRPWDVHIRTDTFTGTDLIQITSFGPRVIFPQFEPVKGNVQHPWVVIEGLLCPVTMMHVPIHDDDSLHGLRVVM</sequence>
<gene>
    <name evidence="1" type="ORF">WICPIJ_004024</name>
</gene>
<proteinExistence type="predicted"/>
<protein>
    <submittedName>
        <fullName evidence="1">Uncharacterized protein</fullName>
    </submittedName>
</protein>
<name>A0A9P8Q614_WICPI</name>
<keyword evidence="2" id="KW-1185">Reference proteome</keyword>
<dbReference type="Proteomes" id="UP000774326">
    <property type="component" value="Unassembled WGS sequence"/>
</dbReference>
<organism evidence="1 2">
    <name type="scientific">Wickerhamomyces pijperi</name>
    <name type="common">Yeast</name>
    <name type="synonym">Pichia pijperi</name>
    <dbReference type="NCBI Taxonomy" id="599730"/>
    <lineage>
        <taxon>Eukaryota</taxon>
        <taxon>Fungi</taxon>
        <taxon>Dikarya</taxon>
        <taxon>Ascomycota</taxon>
        <taxon>Saccharomycotina</taxon>
        <taxon>Saccharomycetes</taxon>
        <taxon>Phaffomycetales</taxon>
        <taxon>Wickerhamomycetaceae</taxon>
        <taxon>Wickerhamomyces</taxon>
    </lineage>
</organism>
<dbReference type="AlphaFoldDB" id="A0A9P8Q614"/>
<reference evidence="1" key="2">
    <citation type="submission" date="2021-01" db="EMBL/GenBank/DDBJ databases">
        <authorList>
            <person name="Schikora-Tamarit M.A."/>
        </authorList>
    </citation>
    <scope>NUCLEOTIDE SEQUENCE</scope>
    <source>
        <strain evidence="1">CBS2887</strain>
    </source>
</reference>
<accession>A0A9P8Q614</accession>
<reference evidence="1" key="1">
    <citation type="journal article" date="2021" name="Open Biol.">
        <title>Shared evolutionary footprints suggest mitochondrial oxidative damage underlies multiple complex I losses in fungi.</title>
        <authorList>
            <person name="Schikora-Tamarit M.A."/>
            <person name="Marcet-Houben M."/>
            <person name="Nosek J."/>
            <person name="Gabaldon T."/>
        </authorList>
    </citation>
    <scope>NUCLEOTIDE SEQUENCE</scope>
    <source>
        <strain evidence="1">CBS2887</strain>
    </source>
</reference>
<evidence type="ECO:0000313" key="1">
    <source>
        <dbReference type="EMBL" id="KAH3684992.1"/>
    </source>
</evidence>
<evidence type="ECO:0000313" key="2">
    <source>
        <dbReference type="Proteomes" id="UP000774326"/>
    </source>
</evidence>
<comment type="caution">
    <text evidence="1">The sequence shown here is derived from an EMBL/GenBank/DDBJ whole genome shotgun (WGS) entry which is preliminary data.</text>
</comment>
<dbReference type="EMBL" id="JAEUBG010002239">
    <property type="protein sequence ID" value="KAH3684992.1"/>
    <property type="molecule type" value="Genomic_DNA"/>
</dbReference>